<evidence type="ECO:0000256" key="8">
    <source>
        <dbReference type="SAM" id="Phobius"/>
    </source>
</evidence>
<proteinExistence type="inferred from homology"/>
<keyword evidence="4 10" id="KW-0808">Transferase</keyword>
<keyword evidence="11" id="KW-1185">Reference proteome</keyword>
<keyword evidence="7 8" id="KW-0472">Membrane</keyword>
<evidence type="ECO:0000256" key="1">
    <source>
        <dbReference type="ARBA" id="ARBA00004236"/>
    </source>
</evidence>
<sequence>MQTLVKSLIQINWNSYVKRMMDVVLSSVGIVILLPGFLLLWILVKIDSPGPAIFKQRRIGKDGVPFEIFKFRTMIANAEERLKGDPQLYQKYLDNNYKLEPEEDPRITKLGHFLRKSSLDEIPQLFNVLKGDMSLVGPRPVVKEELQEYKDRVNDFLSVKPGITGYWAVSGRSNVVYPERVDVELYYVYHQSLVLDIKILLKTVVTVLKRDGVY</sequence>
<evidence type="ECO:0000256" key="3">
    <source>
        <dbReference type="ARBA" id="ARBA00022475"/>
    </source>
</evidence>
<dbReference type="Pfam" id="PF02397">
    <property type="entry name" value="Bac_transf"/>
    <property type="match status" value="1"/>
</dbReference>
<evidence type="ECO:0000256" key="7">
    <source>
        <dbReference type="ARBA" id="ARBA00023136"/>
    </source>
</evidence>
<dbReference type="EMBL" id="JBHSHC010000132">
    <property type="protein sequence ID" value="MFC4769451.1"/>
    <property type="molecule type" value="Genomic_DNA"/>
</dbReference>
<dbReference type="PANTHER" id="PTHR30576:SF4">
    <property type="entry name" value="UNDECAPRENYL-PHOSPHATE GALACTOSE PHOSPHOTRANSFERASE"/>
    <property type="match status" value="1"/>
</dbReference>
<gene>
    <name evidence="10" type="ORF">ACFO8Q_19145</name>
</gene>
<comment type="subcellular location">
    <subcellularLocation>
        <location evidence="1">Cell membrane</location>
    </subcellularLocation>
</comment>
<feature type="domain" description="Bacterial sugar transferase" evidence="9">
    <location>
        <begin position="18"/>
        <end position="209"/>
    </location>
</feature>
<keyword evidence="6 8" id="KW-1133">Transmembrane helix</keyword>
<keyword evidence="5 8" id="KW-0812">Transmembrane</keyword>
<evidence type="ECO:0000313" key="11">
    <source>
        <dbReference type="Proteomes" id="UP001596002"/>
    </source>
</evidence>
<name>A0ABV9Q4M4_9BACL</name>
<dbReference type="GO" id="GO:0016740">
    <property type="term" value="F:transferase activity"/>
    <property type="evidence" value="ECO:0007669"/>
    <property type="project" value="UniProtKB-KW"/>
</dbReference>
<evidence type="ECO:0000259" key="9">
    <source>
        <dbReference type="Pfam" id="PF02397"/>
    </source>
</evidence>
<evidence type="ECO:0000313" key="10">
    <source>
        <dbReference type="EMBL" id="MFC4769451.1"/>
    </source>
</evidence>
<dbReference type="PANTHER" id="PTHR30576">
    <property type="entry name" value="COLANIC BIOSYNTHESIS UDP-GLUCOSE LIPID CARRIER TRANSFERASE"/>
    <property type="match status" value="1"/>
</dbReference>
<keyword evidence="3" id="KW-1003">Cell membrane</keyword>
<protein>
    <submittedName>
        <fullName evidence="10">Sugar transferase</fullName>
    </submittedName>
</protein>
<feature type="transmembrane region" description="Helical" evidence="8">
    <location>
        <begin position="21"/>
        <end position="44"/>
    </location>
</feature>
<accession>A0ABV9Q4M4</accession>
<dbReference type="RefSeq" id="WP_380027980.1">
    <property type="nucleotide sequence ID" value="NZ_JBHSHC010000132.1"/>
</dbReference>
<dbReference type="InterPro" id="IPR003362">
    <property type="entry name" value="Bact_transf"/>
</dbReference>
<evidence type="ECO:0000256" key="2">
    <source>
        <dbReference type="ARBA" id="ARBA00006464"/>
    </source>
</evidence>
<organism evidence="10 11">
    <name type="scientific">Effusibacillus consociatus</name>
    <dbReference type="NCBI Taxonomy" id="1117041"/>
    <lineage>
        <taxon>Bacteria</taxon>
        <taxon>Bacillati</taxon>
        <taxon>Bacillota</taxon>
        <taxon>Bacilli</taxon>
        <taxon>Bacillales</taxon>
        <taxon>Alicyclobacillaceae</taxon>
        <taxon>Effusibacillus</taxon>
    </lineage>
</organism>
<reference evidence="11" key="1">
    <citation type="journal article" date="2019" name="Int. J. Syst. Evol. Microbiol.">
        <title>The Global Catalogue of Microorganisms (GCM) 10K type strain sequencing project: providing services to taxonomists for standard genome sequencing and annotation.</title>
        <authorList>
            <consortium name="The Broad Institute Genomics Platform"/>
            <consortium name="The Broad Institute Genome Sequencing Center for Infectious Disease"/>
            <person name="Wu L."/>
            <person name="Ma J."/>
        </authorList>
    </citation>
    <scope>NUCLEOTIDE SEQUENCE [LARGE SCALE GENOMIC DNA]</scope>
    <source>
        <strain evidence="11">WYCCWR 12678</strain>
    </source>
</reference>
<evidence type="ECO:0000256" key="5">
    <source>
        <dbReference type="ARBA" id="ARBA00022692"/>
    </source>
</evidence>
<comment type="similarity">
    <text evidence="2">Belongs to the bacterial sugar transferase family.</text>
</comment>
<comment type="caution">
    <text evidence="10">The sequence shown here is derived from an EMBL/GenBank/DDBJ whole genome shotgun (WGS) entry which is preliminary data.</text>
</comment>
<dbReference type="Proteomes" id="UP001596002">
    <property type="component" value="Unassembled WGS sequence"/>
</dbReference>
<evidence type="ECO:0000256" key="6">
    <source>
        <dbReference type="ARBA" id="ARBA00022989"/>
    </source>
</evidence>
<evidence type="ECO:0000256" key="4">
    <source>
        <dbReference type="ARBA" id="ARBA00022679"/>
    </source>
</evidence>